<evidence type="ECO:0000313" key="1">
    <source>
        <dbReference type="EMBL" id="WZE63465.1"/>
    </source>
</evidence>
<dbReference type="EMBL" id="OR756649">
    <property type="protein sequence ID" value="WZE63465.1"/>
    <property type="molecule type" value="Genomic_DNA"/>
</dbReference>
<protein>
    <recommendedName>
        <fullName evidence="2">Tail terminator</fullName>
    </recommendedName>
</protein>
<evidence type="ECO:0008006" key="2">
    <source>
        <dbReference type="Google" id="ProtNLM"/>
    </source>
</evidence>
<accession>A0AAU6R763</accession>
<organism evidence="1">
    <name type="scientific">Micrococcus phage Kurnik</name>
    <dbReference type="NCBI Taxonomy" id="3092208"/>
    <lineage>
        <taxon>Viruses</taxon>
        <taxon>Duplodnaviria</taxon>
        <taxon>Heunggongvirae</taxon>
        <taxon>Uroviricota</taxon>
        <taxon>Caudoviricetes</taxon>
    </lineage>
</organism>
<reference evidence="1" key="1">
    <citation type="submission" date="2023-10" db="EMBL/GenBank/DDBJ databases">
        <title>Two new lytic phages for Micrococcus sp. strain 1402.</title>
        <authorList>
            <person name="Petrzik K."/>
        </authorList>
    </citation>
    <scope>NUCLEOTIDE SEQUENCE</scope>
</reference>
<sequence length="128" mass="14292">MTRAPVYSILTTDPVLTSLGMTPQTLLGSSPLSSPEVRPFAVAKYGDEQAFIGSLAQQELQLWVYDEPGSYVNINKILVRARELLTVEVVDRVVDGQRFSTAKWLGNSPDLYDDIYKCITRYATFTIV</sequence>
<proteinExistence type="predicted"/>
<name>A0AAU6R763_9CAUD</name>